<organism evidence="2 3">
    <name type="scientific">Zoogloea dura</name>
    <dbReference type="NCBI Taxonomy" id="2728840"/>
    <lineage>
        <taxon>Bacteria</taxon>
        <taxon>Pseudomonadati</taxon>
        <taxon>Pseudomonadota</taxon>
        <taxon>Betaproteobacteria</taxon>
        <taxon>Rhodocyclales</taxon>
        <taxon>Zoogloeaceae</taxon>
        <taxon>Zoogloea</taxon>
    </lineage>
</organism>
<evidence type="ECO:0000256" key="1">
    <source>
        <dbReference type="SAM" id="SignalP"/>
    </source>
</evidence>
<dbReference type="InterPro" id="IPR011969">
    <property type="entry name" value="Clan_AA_Asp_peptidase_C"/>
</dbReference>
<dbReference type="GO" id="GO:0008233">
    <property type="term" value="F:peptidase activity"/>
    <property type="evidence" value="ECO:0007669"/>
    <property type="project" value="UniProtKB-KW"/>
</dbReference>
<evidence type="ECO:0000313" key="3">
    <source>
        <dbReference type="Proteomes" id="UP000580043"/>
    </source>
</evidence>
<dbReference type="Pfam" id="PF13975">
    <property type="entry name" value="gag-asp_proteas"/>
    <property type="match status" value="1"/>
</dbReference>
<dbReference type="InterPro" id="IPR034122">
    <property type="entry name" value="Retropepsin-like_bacterial"/>
</dbReference>
<dbReference type="CDD" id="cd05483">
    <property type="entry name" value="retropepsin_like_bacteria"/>
    <property type="match status" value="1"/>
</dbReference>
<reference evidence="2 3" key="1">
    <citation type="submission" date="2020-04" db="EMBL/GenBank/DDBJ databases">
        <title>Zoogloea sp. G-4-1-14 isolated from soil.</title>
        <authorList>
            <person name="Dahal R.H."/>
        </authorList>
    </citation>
    <scope>NUCLEOTIDE SEQUENCE [LARGE SCALE GENOMIC DNA]</scope>
    <source>
        <strain evidence="2 3">G-4-1-14</strain>
    </source>
</reference>
<keyword evidence="2" id="KW-0378">Hydrolase</keyword>
<dbReference type="Gene3D" id="2.40.70.10">
    <property type="entry name" value="Acid Proteases"/>
    <property type="match status" value="1"/>
</dbReference>
<feature type="signal peptide" evidence="1">
    <location>
        <begin position="1"/>
        <end position="26"/>
    </location>
</feature>
<dbReference type="EC" id="3.4.23.-" evidence="2"/>
<keyword evidence="3" id="KW-1185">Reference proteome</keyword>
<dbReference type="EMBL" id="JABBGA010000001">
    <property type="protein sequence ID" value="NML24209.1"/>
    <property type="molecule type" value="Genomic_DNA"/>
</dbReference>
<keyword evidence="2" id="KW-0645">Protease</keyword>
<evidence type="ECO:0000313" key="2">
    <source>
        <dbReference type="EMBL" id="NML24209.1"/>
    </source>
</evidence>
<comment type="caution">
    <text evidence="2">The sequence shown here is derived from an EMBL/GenBank/DDBJ whole genome shotgun (WGS) entry which is preliminary data.</text>
</comment>
<dbReference type="Proteomes" id="UP000580043">
    <property type="component" value="Unassembled WGS sequence"/>
</dbReference>
<dbReference type="AlphaFoldDB" id="A0A848FZD4"/>
<accession>A0A848FZD4</accession>
<feature type="chain" id="PRO_5032535885" evidence="1">
    <location>
        <begin position="27"/>
        <end position="219"/>
    </location>
</feature>
<dbReference type="GO" id="GO:0006508">
    <property type="term" value="P:proteolysis"/>
    <property type="evidence" value="ECO:0007669"/>
    <property type="project" value="UniProtKB-KW"/>
</dbReference>
<dbReference type="NCBIfam" id="TIGR02281">
    <property type="entry name" value="clan_AA_DTGA"/>
    <property type="match status" value="1"/>
</dbReference>
<keyword evidence="1" id="KW-0732">Signal</keyword>
<name>A0A848FZD4_9RHOO</name>
<gene>
    <name evidence="2" type="ORF">HHL15_00485</name>
</gene>
<proteinExistence type="predicted"/>
<dbReference type="SUPFAM" id="SSF50630">
    <property type="entry name" value="Acid proteases"/>
    <property type="match status" value="1"/>
</dbReference>
<protein>
    <submittedName>
        <fullName evidence="2">TIGR02281 family clan AA aspartic protease</fullName>
        <ecNumber evidence="2">3.4.23.-</ecNumber>
    </submittedName>
</protein>
<dbReference type="InterPro" id="IPR021109">
    <property type="entry name" value="Peptidase_aspartic_dom_sf"/>
</dbReference>
<sequence length="219" mass="23017">MRFLQIVRVHKFSGLLLACVSFGAQATEVALAGVFPGKALVIINNGAPRALAVGASTPEGVRIVAVDDAGATVEVDGKRRRLVVGEHAVSVGATGVASESIVLQGDSRGHFHAQGAVNGVAIRFLVDTGATSVALGRSDALKAGVAYTRGEPRVMETANGQARGWLVSLDSVRINGITLRNVPGVVLEVDMPQALLGMSFLNRMDMRREGGALYLRQRY</sequence>